<dbReference type="PANTHER" id="PTHR30055:SF200">
    <property type="entry name" value="HTH-TYPE TRANSCRIPTIONAL REPRESSOR BDCR"/>
    <property type="match status" value="1"/>
</dbReference>
<dbReference type="AlphaFoldDB" id="A0A0F9CNX3"/>
<keyword evidence="1" id="KW-0805">Transcription regulation</keyword>
<dbReference type="InterPro" id="IPR050109">
    <property type="entry name" value="HTH-type_TetR-like_transc_reg"/>
</dbReference>
<gene>
    <name evidence="5" type="ORF">LCGC14_2299250</name>
</gene>
<dbReference type="SUPFAM" id="SSF48498">
    <property type="entry name" value="Tetracyclin repressor-like, C-terminal domain"/>
    <property type="match status" value="1"/>
</dbReference>
<feature type="non-terminal residue" evidence="5">
    <location>
        <position position="193"/>
    </location>
</feature>
<dbReference type="EMBL" id="LAZR01032376">
    <property type="protein sequence ID" value="KKL51063.1"/>
    <property type="molecule type" value="Genomic_DNA"/>
</dbReference>
<evidence type="ECO:0000259" key="4">
    <source>
        <dbReference type="PROSITE" id="PS50977"/>
    </source>
</evidence>
<dbReference type="InterPro" id="IPR011075">
    <property type="entry name" value="TetR_C"/>
</dbReference>
<dbReference type="InterPro" id="IPR009057">
    <property type="entry name" value="Homeodomain-like_sf"/>
</dbReference>
<protein>
    <recommendedName>
        <fullName evidence="4">HTH tetR-type domain-containing protein</fullName>
    </recommendedName>
</protein>
<dbReference type="PANTHER" id="PTHR30055">
    <property type="entry name" value="HTH-TYPE TRANSCRIPTIONAL REGULATOR RUTR"/>
    <property type="match status" value="1"/>
</dbReference>
<name>A0A0F9CNX3_9ZZZZ</name>
<proteinExistence type="predicted"/>
<evidence type="ECO:0000313" key="5">
    <source>
        <dbReference type="EMBL" id="KKL51063.1"/>
    </source>
</evidence>
<dbReference type="SUPFAM" id="SSF46689">
    <property type="entry name" value="Homeodomain-like"/>
    <property type="match status" value="1"/>
</dbReference>
<dbReference type="PRINTS" id="PR00455">
    <property type="entry name" value="HTHTETR"/>
</dbReference>
<dbReference type="InterPro" id="IPR001647">
    <property type="entry name" value="HTH_TetR"/>
</dbReference>
<keyword evidence="3" id="KW-0804">Transcription</keyword>
<comment type="caution">
    <text evidence="5">The sequence shown here is derived from an EMBL/GenBank/DDBJ whole genome shotgun (WGS) entry which is preliminary data.</text>
</comment>
<evidence type="ECO:0000256" key="2">
    <source>
        <dbReference type="ARBA" id="ARBA00023125"/>
    </source>
</evidence>
<dbReference type="PROSITE" id="PS50977">
    <property type="entry name" value="HTH_TETR_2"/>
    <property type="match status" value="1"/>
</dbReference>
<reference evidence="5" key="1">
    <citation type="journal article" date="2015" name="Nature">
        <title>Complex archaea that bridge the gap between prokaryotes and eukaryotes.</title>
        <authorList>
            <person name="Spang A."/>
            <person name="Saw J.H."/>
            <person name="Jorgensen S.L."/>
            <person name="Zaremba-Niedzwiedzka K."/>
            <person name="Martijn J."/>
            <person name="Lind A.E."/>
            <person name="van Eijk R."/>
            <person name="Schleper C."/>
            <person name="Guy L."/>
            <person name="Ettema T.J."/>
        </authorList>
    </citation>
    <scope>NUCLEOTIDE SEQUENCE</scope>
</reference>
<dbReference type="Gene3D" id="1.10.357.10">
    <property type="entry name" value="Tetracycline Repressor, domain 2"/>
    <property type="match status" value="1"/>
</dbReference>
<keyword evidence="2" id="KW-0238">DNA-binding</keyword>
<evidence type="ECO:0000256" key="1">
    <source>
        <dbReference type="ARBA" id="ARBA00023015"/>
    </source>
</evidence>
<dbReference type="Pfam" id="PF00440">
    <property type="entry name" value="TetR_N"/>
    <property type="match status" value="1"/>
</dbReference>
<dbReference type="Pfam" id="PF16925">
    <property type="entry name" value="TetR_C_13"/>
    <property type="match status" value="1"/>
</dbReference>
<accession>A0A0F9CNX3</accession>
<sequence length="193" mass="20839">MVSDPASGALRPGPEFEQRPVWSVTGAQPANARDRIIAAASALFCHGGFTATGIDAVIARAGTAKATLYNHFPSKAALIVAVLDAEGDVWRHWFFERLATLEQTPHARLLGAFDILYDWFADPYFYGCPFLKAASEFDSRHAEVHGSVAFHKRHITDWLKADLAALGVDDVDQATRGFVVLIDGAIVAAQSSG</sequence>
<dbReference type="InterPro" id="IPR036271">
    <property type="entry name" value="Tet_transcr_reg_TetR-rel_C_sf"/>
</dbReference>
<organism evidence="5">
    <name type="scientific">marine sediment metagenome</name>
    <dbReference type="NCBI Taxonomy" id="412755"/>
    <lineage>
        <taxon>unclassified sequences</taxon>
        <taxon>metagenomes</taxon>
        <taxon>ecological metagenomes</taxon>
    </lineage>
</organism>
<dbReference type="GO" id="GO:0003700">
    <property type="term" value="F:DNA-binding transcription factor activity"/>
    <property type="evidence" value="ECO:0007669"/>
    <property type="project" value="TreeGrafter"/>
</dbReference>
<feature type="domain" description="HTH tetR-type" evidence="4">
    <location>
        <begin position="30"/>
        <end position="90"/>
    </location>
</feature>
<evidence type="ECO:0000256" key="3">
    <source>
        <dbReference type="ARBA" id="ARBA00023163"/>
    </source>
</evidence>
<dbReference type="GO" id="GO:0000976">
    <property type="term" value="F:transcription cis-regulatory region binding"/>
    <property type="evidence" value="ECO:0007669"/>
    <property type="project" value="TreeGrafter"/>
</dbReference>